<dbReference type="Gene3D" id="3.60.10.10">
    <property type="entry name" value="Endonuclease/exonuclease/phosphatase"/>
    <property type="match status" value="1"/>
</dbReference>
<feature type="chain" id="PRO_5042887839" description="Inositol polyphosphate-related phosphatase domain-containing protein" evidence="3">
    <location>
        <begin position="26"/>
        <end position="521"/>
    </location>
</feature>
<keyword evidence="2" id="KW-0378">Hydrolase</keyword>
<name>A0AAN9XIV0_PSOTE</name>
<dbReference type="SMART" id="SM00128">
    <property type="entry name" value="IPPc"/>
    <property type="match status" value="1"/>
</dbReference>
<gene>
    <name evidence="5" type="ORF">VNO78_22194</name>
</gene>
<dbReference type="EMBL" id="JAYMYS010000005">
    <property type="protein sequence ID" value="KAK7393636.1"/>
    <property type="molecule type" value="Genomic_DNA"/>
</dbReference>
<accession>A0AAN9XIV0</accession>
<feature type="domain" description="Inositol polyphosphate-related phosphatase" evidence="4">
    <location>
        <begin position="144"/>
        <end position="474"/>
    </location>
</feature>
<dbReference type="GO" id="GO:0004445">
    <property type="term" value="F:inositol-polyphosphate 5-phosphatase activity"/>
    <property type="evidence" value="ECO:0007669"/>
    <property type="project" value="InterPro"/>
</dbReference>
<dbReference type="AlphaFoldDB" id="A0AAN9XIV0"/>
<reference evidence="5 6" key="1">
    <citation type="submission" date="2024-01" db="EMBL/GenBank/DDBJ databases">
        <title>The genomes of 5 underutilized Papilionoideae crops provide insights into root nodulation and disease resistanc.</title>
        <authorList>
            <person name="Jiang F."/>
        </authorList>
    </citation>
    <scope>NUCLEOTIDE SEQUENCE [LARGE SCALE GENOMIC DNA]</scope>
    <source>
        <strain evidence="5">DUOXIRENSHENG_FW03</strain>
        <tissue evidence="5">Leaves</tissue>
    </source>
</reference>
<sequence>MLLSCYYLCCASFFSDLFLALSALSKSLRIWCPSFHFHLSDSGWRKAMRTELKKKISKSSWPKFNVIKWLNTRNNEDKFHSDCSIPGSFDLEKRKFIIYILSIEADFGFWDFILKEEWLMESTNELKHSASGKEAPPVSDIDTLTLRMFVGTWNVGGKSPNEGLNLRDWLMLPSPADIYVIGFQEVIPLNAGNVLGPEDSGPAAKWVNLIGQSLNSSTKSSGQSLNINSTSEQQRYYCLAASKQMVGIFLCVWVRADLYNHVTNLKVSCVGRGIMGYLGNKGSISISMALYQTTFCFVCTHLASGEKDGDEVRRNLDVSEILKKTKFSHSFKALGQPFPPETILEHDKIIWLGDLNYRLAAGYDDTLDLLKKNDWQALLEKDQLRIEQRAGRVFKEWKEGKIYFAPTYKYLFDSDQYVAQTNKSKEKRRTPAWCDRILWKGEGVEQLWYVRGESKFSDHRPVYSLFSVEVKLTRKKQSPSSRSCPLTNAALSSTCFAKVQAEEQLLLLTRAHRHHICRVLT</sequence>
<organism evidence="5 6">
    <name type="scientific">Psophocarpus tetragonolobus</name>
    <name type="common">Winged bean</name>
    <name type="synonym">Dolichos tetragonolobus</name>
    <dbReference type="NCBI Taxonomy" id="3891"/>
    <lineage>
        <taxon>Eukaryota</taxon>
        <taxon>Viridiplantae</taxon>
        <taxon>Streptophyta</taxon>
        <taxon>Embryophyta</taxon>
        <taxon>Tracheophyta</taxon>
        <taxon>Spermatophyta</taxon>
        <taxon>Magnoliopsida</taxon>
        <taxon>eudicotyledons</taxon>
        <taxon>Gunneridae</taxon>
        <taxon>Pentapetalae</taxon>
        <taxon>rosids</taxon>
        <taxon>fabids</taxon>
        <taxon>Fabales</taxon>
        <taxon>Fabaceae</taxon>
        <taxon>Papilionoideae</taxon>
        <taxon>50 kb inversion clade</taxon>
        <taxon>NPAAA clade</taxon>
        <taxon>indigoferoid/millettioid clade</taxon>
        <taxon>Phaseoleae</taxon>
        <taxon>Psophocarpus</taxon>
    </lineage>
</organism>
<dbReference type="FunFam" id="3.60.10.10:FF:000050">
    <property type="entry name" value="Type I inositol polyphosphate 5-phosphatase 8"/>
    <property type="match status" value="1"/>
</dbReference>
<evidence type="ECO:0000259" key="4">
    <source>
        <dbReference type="SMART" id="SM00128"/>
    </source>
</evidence>
<keyword evidence="6" id="KW-1185">Reference proteome</keyword>
<dbReference type="GO" id="GO:0046856">
    <property type="term" value="P:phosphatidylinositol dephosphorylation"/>
    <property type="evidence" value="ECO:0007669"/>
    <property type="project" value="InterPro"/>
</dbReference>
<comment type="caution">
    <text evidence="5">The sequence shown here is derived from an EMBL/GenBank/DDBJ whole genome shotgun (WGS) entry which is preliminary data.</text>
</comment>
<dbReference type="GO" id="GO:0034485">
    <property type="term" value="F:phosphatidylinositol-3,4,5-trisphosphate 5-phosphatase activity"/>
    <property type="evidence" value="ECO:0007669"/>
    <property type="project" value="TreeGrafter"/>
</dbReference>
<feature type="signal peptide" evidence="3">
    <location>
        <begin position="1"/>
        <end position="25"/>
    </location>
</feature>
<proteinExistence type="inferred from homology"/>
<keyword evidence="3" id="KW-0732">Signal</keyword>
<comment type="similarity">
    <text evidence="1">Belongs to the inositol polyphosphate 5-phosphatase family.</text>
</comment>
<dbReference type="PANTHER" id="PTHR45666">
    <property type="entry name" value="TYPE IV INOSITOL POLYPHOSPHATE 5-PHOSPHATASE 9"/>
    <property type="match status" value="1"/>
</dbReference>
<dbReference type="Proteomes" id="UP001386955">
    <property type="component" value="Unassembled WGS sequence"/>
</dbReference>
<dbReference type="InterPro" id="IPR000300">
    <property type="entry name" value="IPPc"/>
</dbReference>
<evidence type="ECO:0000256" key="2">
    <source>
        <dbReference type="ARBA" id="ARBA00022801"/>
    </source>
</evidence>
<dbReference type="GO" id="GO:0004439">
    <property type="term" value="F:phosphatidylinositol-4,5-bisphosphate 5-phosphatase activity"/>
    <property type="evidence" value="ECO:0007669"/>
    <property type="project" value="TreeGrafter"/>
</dbReference>
<dbReference type="Pfam" id="PF22669">
    <property type="entry name" value="Exo_endo_phos2"/>
    <property type="match status" value="1"/>
</dbReference>
<dbReference type="InterPro" id="IPR036691">
    <property type="entry name" value="Endo/exonu/phosph_ase_sf"/>
</dbReference>
<dbReference type="InterPro" id="IPR045849">
    <property type="entry name" value="IP5P_plant"/>
</dbReference>
<dbReference type="PANTHER" id="PTHR45666:SF15">
    <property type="entry name" value="TYPE I INOSITOL POLYPHOSPHATE 5-PHOSPHATASE 8"/>
    <property type="match status" value="1"/>
</dbReference>
<evidence type="ECO:0000256" key="1">
    <source>
        <dbReference type="ARBA" id="ARBA00010768"/>
    </source>
</evidence>
<evidence type="ECO:0000313" key="5">
    <source>
        <dbReference type="EMBL" id="KAK7393636.1"/>
    </source>
</evidence>
<protein>
    <recommendedName>
        <fullName evidence="4">Inositol polyphosphate-related phosphatase domain-containing protein</fullName>
    </recommendedName>
</protein>
<dbReference type="SUPFAM" id="SSF56219">
    <property type="entry name" value="DNase I-like"/>
    <property type="match status" value="1"/>
</dbReference>
<evidence type="ECO:0000313" key="6">
    <source>
        <dbReference type="Proteomes" id="UP001386955"/>
    </source>
</evidence>
<evidence type="ECO:0000256" key="3">
    <source>
        <dbReference type="SAM" id="SignalP"/>
    </source>
</evidence>